<proteinExistence type="predicted"/>
<feature type="region of interest" description="Disordered" evidence="1">
    <location>
        <begin position="1"/>
        <end position="28"/>
    </location>
</feature>
<reference evidence="2" key="1">
    <citation type="submission" date="2018-06" db="EMBL/GenBank/DDBJ databases">
        <authorList>
            <person name="Zhirakovskaya E."/>
        </authorList>
    </citation>
    <scope>NUCLEOTIDE SEQUENCE</scope>
</reference>
<feature type="compositionally biased region" description="Basic and acidic residues" evidence="1">
    <location>
        <begin position="1"/>
        <end position="12"/>
    </location>
</feature>
<organism evidence="2">
    <name type="scientific">hydrothermal vent metagenome</name>
    <dbReference type="NCBI Taxonomy" id="652676"/>
    <lineage>
        <taxon>unclassified sequences</taxon>
        <taxon>metagenomes</taxon>
        <taxon>ecological metagenomes</taxon>
    </lineage>
</organism>
<name>A0A3B1AFU5_9ZZZZ</name>
<sequence length="71" mass="8019">MAHRIKDKDGNRYDMLTTQKAEGHPGEPLTFSSEAEALAFVEKLTATPEGEAQLRDLLNTLDEQQQTTRHH</sequence>
<accession>A0A3B1AFU5</accession>
<evidence type="ECO:0000256" key="1">
    <source>
        <dbReference type="SAM" id="MobiDB-lite"/>
    </source>
</evidence>
<protein>
    <submittedName>
        <fullName evidence="2">Uncharacterized protein</fullName>
    </submittedName>
</protein>
<gene>
    <name evidence="2" type="ORF">MNBD_GAMMA19-876</name>
</gene>
<dbReference type="AlphaFoldDB" id="A0A3B1AFU5"/>
<dbReference type="EMBL" id="UOFV01000153">
    <property type="protein sequence ID" value="VAW98842.1"/>
    <property type="molecule type" value="Genomic_DNA"/>
</dbReference>
<evidence type="ECO:0000313" key="2">
    <source>
        <dbReference type="EMBL" id="VAW98842.1"/>
    </source>
</evidence>